<protein>
    <submittedName>
        <fullName evidence="1">Uncharacterized protein</fullName>
    </submittedName>
</protein>
<organism evidence="1 2">
    <name type="scientific">Desertifilum tharense IPPAS B-1220</name>
    <dbReference type="NCBI Taxonomy" id="1781255"/>
    <lineage>
        <taxon>Bacteria</taxon>
        <taxon>Bacillati</taxon>
        <taxon>Cyanobacteriota</taxon>
        <taxon>Cyanophyceae</taxon>
        <taxon>Desertifilales</taxon>
        <taxon>Desertifilaceae</taxon>
        <taxon>Desertifilum</taxon>
    </lineage>
</organism>
<evidence type="ECO:0000313" key="1">
    <source>
        <dbReference type="EMBL" id="XPM64523.1"/>
    </source>
</evidence>
<sequence>MGRWGDGGKKGWVNTDLLLYFSALREALSSPLGTPLLGIQALELPILFLTQHTAT</sequence>
<keyword evidence="2" id="KW-1185">Reference proteome</keyword>
<proteinExistence type="predicted"/>
<gene>
    <name evidence="1" type="ORF">BH720_000215</name>
</gene>
<name>A0ACD5GUA1_9CYAN</name>
<evidence type="ECO:0000313" key="2">
    <source>
        <dbReference type="Proteomes" id="UP000095472"/>
    </source>
</evidence>
<dbReference type="Proteomes" id="UP000095472">
    <property type="component" value="Chromosome"/>
</dbReference>
<accession>A0ACD5GUA1</accession>
<dbReference type="EMBL" id="CP182909">
    <property type="protein sequence ID" value="XPM64523.1"/>
    <property type="molecule type" value="Genomic_DNA"/>
</dbReference>
<reference evidence="1 2" key="1">
    <citation type="journal article" date="2016" name="Genome Announc.">
        <title>Draft Genome Sequence of the Thermotolerant Cyanobacterium Desertifilum sp. IPPAS B-1220.</title>
        <authorList>
            <person name="Mironov K.S."/>
            <person name="Sinetova M.A."/>
            <person name="Bolatkhan K."/>
            <person name="Zayadan B.K."/>
            <person name="Ustinova V.V."/>
            <person name="Kupriyanova E.V."/>
            <person name="Skrypnik A.N."/>
            <person name="Gogoleva N.E."/>
            <person name="Gogolev Y.V."/>
            <person name="Los D.A."/>
        </authorList>
    </citation>
    <scope>NUCLEOTIDE SEQUENCE [LARGE SCALE GENOMIC DNA]</scope>
    <source>
        <strain evidence="1 2">IPPAS B-1220</strain>
    </source>
</reference>